<proteinExistence type="predicted"/>
<dbReference type="EMBL" id="CAKOGL010000021">
    <property type="protein sequence ID" value="CAH2099360.1"/>
    <property type="molecule type" value="Genomic_DNA"/>
</dbReference>
<dbReference type="AlphaFoldDB" id="A0AAU9UNQ1"/>
<evidence type="ECO:0008006" key="4">
    <source>
        <dbReference type="Google" id="ProtNLM"/>
    </source>
</evidence>
<keyword evidence="3" id="KW-1185">Reference proteome</keyword>
<evidence type="ECO:0000256" key="1">
    <source>
        <dbReference type="SAM" id="MobiDB-lite"/>
    </source>
</evidence>
<gene>
    <name evidence="2" type="ORF">EEDITHA_LOCUS14351</name>
</gene>
<feature type="region of interest" description="Disordered" evidence="1">
    <location>
        <begin position="216"/>
        <end position="239"/>
    </location>
</feature>
<evidence type="ECO:0000313" key="3">
    <source>
        <dbReference type="Proteomes" id="UP001153954"/>
    </source>
</evidence>
<organism evidence="2 3">
    <name type="scientific">Euphydryas editha</name>
    <name type="common">Edith's checkerspot</name>
    <dbReference type="NCBI Taxonomy" id="104508"/>
    <lineage>
        <taxon>Eukaryota</taxon>
        <taxon>Metazoa</taxon>
        <taxon>Ecdysozoa</taxon>
        <taxon>Arthropoda</taxon>
        <taxon>Hexapoda</taxon>
        <taxon>Insecta</taxon>
        <taxon>Pterygota</taxon>
        <taxon>Neoptera</taxon>
        <taxon>Endopterygota</taxon>
        <taxon>Lepidoptera</taxon>
        <taxon>Glossata</taxon>
        <taxon>Ditrysia</taxon>
        <taxon>Papilionoidea</taxon>
        <taxon>Nymphalidae</taxon>
        <taxon>Nymphalinae</taxon>
        <taxon>Euphydryas</taxon>
    </lineage>
</organism>
<reference evidence="2" key="1">
    <citation type="submission" date="2022-03" db="EMBL/GenBank/DDBJ databases">
        <authorList>
            <person name="Tunstrom K."/>
        </authorList>
    </citation>
    <scope>NUCLEOTIDE SEQUENCE</scope>
</reference>
<evidence type="ECO:0000313" key="2">
    <source>
        <dbReference type="EMBL" id="CAH2099360.1"/>
    </source>
</evidence>
<comment type="caution">
    <text evidence="2">The sequence shown here is derived from an EMBL/GenBank/DDBJ whole genome shotgun (WGS) entry which is preliminary data.</text>
</comment>
<dbReference type="Proteomes" id="UP001153954">
    <property type="component" value="Unassembled WGS sequence"/>
</dbReference>
<protein>
    <recommendedName>
        <fullName evidence="4">Reverse transcriptase</fullName>
    </recommendedName>
</protein>
<name>A0AAU9UNQ1_EUPED</name>
<accession>A0AAU9UNQ1</accession>
<sequence length="257" mass="28961">MTYLGLVLDGSWTFREHFKRLSEKVTKVAGALASEPRWSESRLSSRLHGCYPLHGDLCCVNMGRTSVASKQTASGKAPKNDGKRLEEPQVSVRLLTAIRPVLKEWINRKRGALSFHLTQVLTGHGCFGRYLCEIVGREDTTRCHHCDADRDTAEHNITDCPSWTRQCATLMADTGCDLSLPVIICAMLSSETSWDAVETFADEAISTKEEAERRRERVALDPRRRPRRRRHVVNNNDRNVSPWQGISGWRHGGAIAH</sequence>